<gene>
    <name evidence="8" type="ORF">PDIGIT_LOCUS6767</name>
</gene>
<name>A0A9W4UE70_9PLEO</name>
<feature type="region of interest" description="Disordered" evidence="5">
    <location>
        <begin position="266"/>
        <end position="297"/>
    </location>
</feature>
<dbReference type="GO" id="GO:0016020">
    <property type="term" value="C:membrane"/>
    <property type="evidence" value="ECO:0007669"/>
    <property type="project" value="UniProtKB-SubCell"/>
</dbReference>
<keyword evidence="6" id="KW-0732">Signal</keyword>
<organism evidence="8 9">
    <name type="scientific">Periconia digitata</name>
    <dbReference type="NCBI Taxonomy" id="1303443"/>
    <lineage>
        <taxon>Eukaryota</taxon>
        <taxon>Fungi</taxon>
        <taxon>Dikarya</taxon>
        <taxon>Ascomycota</taxon>
        <taxon>Pezizomycotina</taxon>
        <taxon>Dothideomycetes</taxon>
        <taxon>Pleosporomycetidae</taxon>
        <taxon>Pleosporales</taxon>
        <taxon>Massarineae</taxon>
        <taxon>Periconiaceae</taxon>
        <taxon>Periconia</taxon>
    </lineage>
</organism>
<evidence type="ECO:0000256" key="2">
    <source>
        <dbReference type="ARBA" id="ARBA00022692"/>
    </source>
</evidence>
<feature type="domain" description="LicD/FKTN/FKRP nucleotidyltransferase" evidence="7">
    <location>
        <begin position="197"/>
        <end position="234"/>
    </location>
</feature>
<evidence type="ECO:0000313" key="8">
    <source>
        <dbReference type="EMBL" id="CAI6333719.1"/>
    </source>
</evidence>
<dbReference type="InterPro" id="IPR007074">
    <property type="entry name" value="LicD/FKTN/FKRP_NTP_transf"/>
</dbReference>
<dbReference type="PANTHER" id="PTHR15407:SF28">
    <property type="entry name" value="RIBITOL-5-PHOSPHATE TRANSFERASE FKTN"/>
    <property type="match status" value="1"/>
</dbReference>
<proteinExistence type="predicted"/>
<keyword evidence="2" id="KW-0812">Transmembrane</keyword>
<keyword evidence="9" id="KW-1185">Reference proteome</keyword>
<keyword evidence="3" id="KW-1133">Transmembrane helix</keyword>
<accession>A0A9W4UE70</accession>
<dbReference type="Pfam" id="PF04991">
    <property type="entry name" value="LicD"/>
    <property type="match status" value="2"/>
</dbReference>
<dbReference type="InterPro" id="IPR009644">
    <property type="entry name" value="FKTN/MNN4/W02B3.4-1"/>
</dbReference>
<dbReference type="AlphaFoldDB" id="A0A9W4UE70"/>
<evidence type="ECO:0000256" key="6">
    <source>
        <dbReference type="SAM" id="SignalP"/>
    </source>
</evidence>
<feature type="chain" id="PRO_5040891739" description="LicD/FKTN/FKRP nucleotidyltransferase domain-containing protein" evidence="6">
    <location>
        <begin position="22"/>
        <end position="297"/>
    </location>
</feature>
<comment type="subcellular location">
    <subcellularLocation>
        <location evidence="1">Membrane</location>
        <topology evidence="1">Single-pass membrane protein</topology>
    </subcellularLocation>
</comment>
<dbReference type="OrthoDB" id="444255at2759"/>
<evidence type="ECO:0000256" key="1">
    <source>
        <dbReference type="ARBA" id="ARBA00004167"/>
    </source>
</evidence>
<evidence type="ECO:0000256" key="4">
    <source>
        <dbReference type="ARBA" id="ARBA00023136"/>
    </source>
</evidence>
<sequence length="297" mass="34847">MRFSICAALVAAASMVRFAGASPVKRDLSKEQQQALKYFHEPGDSIIMAHYDARFYHAIVSDEERTQTQIHMVRAYLNFFRENDLDTWLAHGTLLGWWWNGMRLPWDWDLDTQVSGATLQVMGDKFNQTRSKYVPEDGSAPREYLLDVNTMIWERERGDGMNIIDARWIDVTNGLYIDITGLSETHPDTNPGQWVCKNYHRYQTEELYPMRETTFEGVPARVPYSYDKILIQEYQEKALIVTEFEGHAWNVQDKLWQKTPKRIQEEREAAERKQKEEEEARKKAEEEELKNKKANGE</sequence>
<dbReference type="GO" id="GO:0009100">
    <property type="term" value="P:glycoprotein metabolic process"/>
    <property type="evidence" value="ECO:0007669"/>
    <property type="project" value="UniProtKB-ARBA"/>
</dbReference>
<dbReference type="EMBL" id="CAOQHR010000004">
    <property type="protein sequence ID" value="CAI6333719.1"/>
    <property type="molecule type" value="Genomic_DNA"/>
</dbReference>
<feature type="signal peptide" evidence="6">
    <location>
        <begin position="1"/>
        <end position="21"/>
    </location>
</feature>
<protein>
    <recommendedName>
        <fullName evidence="7">LicD/FKTN/FKRP nucleotidyltransferase domain-containing protein</fullName>
    </recommendedName>
</protein>
<evidence type="ECO:0000256" key="3">
    <source>
        <dbReference type="ARBA" id="ARBA00022989"/>
    </source>
</evidence>
<keyword evidence="4" id="KW-0472">Membrane</keyword>
<comment type="caution">
    <text evidence="8">The sequence shown here is derived from an EMBL/GenBank/DDBJ whole genome shotgun (WGS) entry which is preliminary data.</text>
</comment>
<evidence type="ECO:0000256" key="5">
    <source>
        <dbReference type="SAM" id="MobiDB-lite"/>
    </source>
</evidence>
<evidence type="ECO:0000313" key="9">
    <source>
        <dbReference type="Proteomes" id="UP001152607"/>
    </source>
</evidence>
<feature type="domain" description="LicD/FKTN/FKRP nucleotidyltransferase" evidence="7">
    <location>
        <begin position="81"/>
        <end position="186"/>
    </location>
</feature>
<reference evidence="8" key="1">
    <citation type="submission" date="2023-01" db="EMBL/GenBank/DDBJ databases">
        <authorList>
            <person name="Van Ghelder C."/>
            <person name="Rancurel C."/>
        </authorList>
    </citation>
    <scope>NUCLEOTIDE SEQUENCE</scope>
    <source>
        <strain evidence="8">CNCM I-4278</strain>
    </source>
</reference>
<evidence type="ECO:0000259" key="7">
    <source>
        <dbReference type="Pfam" id="PF04991"/>
    </source>
</evidence>
<dbReference type="PANTHER" id="PTHR15407">
    <property type="entry name" value="FUKUTIN-RELATED"/>
    <property type="match status" value="1"/>
</dbReference>
<dbReference type="Proteomes" id="UP001152607">
    <property type="component" value="Unassembled WGS sequence"/>
</dbReference>